<dbReference type="InterPro" id="IPR050483">
    <property type="entry name" value="CoA-transferase_III_domain"/>
</dbReference>
<keyword evidence="1" id="KW-0808">Transferase</keyword>
<name>A0A382SNJ2_9ZZZZ</name>
<dbReference type="EMBL" id="UINC01130456">
    <property type="protein sequence ID" value="SVD11530.1"/>
    <property type="molecule type" value="Genomic_DNA"/>
</dbReference>
<protein>
    <recommendedName>
        <fullName evidence="3">CoA transferase</fullName>
    </recommendedName>
</protein>
<dbReference type="Pfam" id="PF02515">
    <property type="entry name" value="CoA_transf_3"/>
    <property type="match status" value="1"/>
</dbReference>
<dbReference type="Gene3D" id="3.30.1540.10">
    <property type="entry name" value="formyl-coa transferase, domain 3"/>
    <property type="match status" value="1"/>
</dbReference>
<dbReference type="PANTHER" id="PTHR48207">
    <property type="entry name" value="SUCCINATE--HYDROXYMETHYLGLUTARATE COA-TRANSFERASE"/>
    <property type="match status" value="1"/>
</dbReference>
<dbReference type="SUPFAM" id="SSF89796">
    <property type="entry name" value="CoA-transferase family III (CaiB/BaiF)"/>
    <property type="match status" value="1"/>
</dbReference>
<reference evidence="2" key="1">
    <citation type="submission" date="2018-05" db="EMBL/GenBank/DDBJ databases">
        <authorList>
            <person name="Lanie J.A."/>
            <person name="Ng W.-L."/>
            <person name="Kazmierczak K.M."/>
            <person name="Andrzejewski T.M."/>
            <person name="Davidsen T.M."/>
            <person name="Wayne K.J."/>
            <person name="Tettelin H."/>
            <person name="Glass J.I."/>
            <person name="Rusch D."/>
            <person name="Podicherti R."/>
            <person name="Tsui H.-C.T."/>
            <person name="Winkler M.E."/>
        </authorList>
    </citation>
    <scope>NUCLEOTIDE SEQUENCE</scope>
</reference>
<evidence type="ECO:0008006" key="3">
    <source>
        <dbReference type="Google" id="ProtNLM"/>
    </source>
</evidence>
<dbReference type="InterPro" id="IPR044855">
    <property type="entry name" value="CoA-Trfase_III_dom3_sf"/>
</dbReference>
<gene>
    <name evidence="2" type="ORF">METZ01_LOCUS364384</name>
</gene>
<evidence type="ECO:0000256" key="1">
    <source>
        <dbReference type="ARBA" id="ARBA00022679"/>
    </source>
</evidence>
<dbReference type="GO" id="GO:0008410">
    <property type="term" value="F:CoA-transferase activity"/>
    <property type="evidence" value="ECO:0007669"/>
    <property type="project" value="TreeGrafter"/>
</dbReference>
<dbReference type="AlphaFoldDB" id="A0A382SNJ2"/>
<dbReference type="Gene3D" id="3.40.50.10540">
    <property type="entry name" value="Crotonobetainyl-coa:carnitine coa-transferase, domain 1"/>
    <property type="match status" value="1"/>
</dbReference>
<evidence type="ECO:0000313" key="2">
    <source>
        <dbReference type="EMBL" id="SVD11530.1"/>
    </source>
</evidence>
<proteinExistence type="predicted"/>
<feature type="non-terminal residue" evidence="2">
    <location>
        <position position="279"/>
    </location>
</feature>
<sequence length="279" mass="30496">MTMQALSDVRVLDLTHHIAGPYCTKMLADYGADVLKLERPGAGDVTRTMGPFPDDKPHPEKSGLFLHLNTNKRGITLDLKNTIGRSIFLDLIKDVDVVIESFAPRTMPSLDLSYQTLEQVNPRIILVSISNFGQTGPYRDYKASEMILHGIGGNLRNLGLPDREPNKYGTQTALRQAGLIATSATMAALFTRENSGQGEHVDVSIVETQAGTQDRRAPQIMTSQFVNQVFPRRVPGSALASGTLPCKDGYISLSGGGARFPKVLVMLDRSDLLEDPRFA</sequence>
<dbReference type="InterPro" id="IPR023606">
    <property type="entry name" value="CoA-Trfase_III_dom_1_sf"/>
</dbReference>
<organism evidence="2">
    <name type="scientific">marine metagenome</name>
    <dbReference type="NCBI Taxonomy" id="408172"/>
    <lineage>
        <taxon>unclassified sequences</taxon>
        <taxon>metagenomes</taxon>
        <taxon>ecological metagenomes</taxon>
    </lineage>
</organism>
<accession>A0A382SNJ2</accession>
<dbReference type="InterPro" id="IPR003673">
    <property type="entry name" value="CoA-Trfase_fam_III"/>
</dbReference>
<dbReference type="PANTHER" id="PTHR48207:SF3">
    <property type="entry name" value="SUCCINATE--HYDROXYMETHYLGLUTARATE COA-TRANSFERASE"/>
    <property type="match status" value="1"/>
</dbReference>